<accession>A0A415Q9K8</accession>
<reference evidence="1 2" key="1">
    <citation type="submission" date="2018-08" db="EMBL/GenBank/DDBJ databases">
        <title>A genome reference for cultivated species of the human gut microbiota.</title>
        <authorList>
            <person name="Zou Y."/>
            <person name="Xue W."/>
            <person name="Luo G."/>
        </authorList>
    </citation>
    <scope>NUCLEOTIDE SEQUENCE [LARGE SCALE GENOMIC DNA]</scope>
    <source>
        <strain evidence="1 2">AF34-33</strain>
    </source>
</reference>
<organism evidence="1 2">
    <name type="scientific">Butyricimonas virosa</name>
    <dbReference type="NCBI Taxonomy" id="544645"/>
    <lineage>
        <taxon>Bacteria</taxon>
        <taxon>Pseudomonadati</taxon>
        <taxon>Bacteroidota</taxon>
        <taxon>Bacteroidia</taxon>
        <taxon>Bacteroidales</taxon>
        <taxon>Odoribacteraceae</taxon>
        <taxon>Butyricimonas</taxon>
    </lineage>
</organism>
<dbReference type="RefSeq" id="WP_118451132.1">
    <property type="nucleotide sequence ID" value="NZ_CABJDM010000050.1"/>
</dbReference>
<evidence type="ECO:0000313" key="2">
    <source>
        <dbReference type="Proteomes" id="UP000286038"/>
    </source>
</evidence>
<protein>
    <submittedName>
        <fullName evidence="1">Uncharacterized protein</fullName>
    </submittedName>
</protein>
<gene>
    <name evidence="1" type="ORF">DWZ68_18165</name>
</gene>
<dbReference type="AlphaFoldDB" id="A0A415Q9K8"/>
<proteinExistence type="predicted"/>
<sequence>MRITIKHNNPEGLYLNIQVNDVSIIINEKAPKSKAPVSKKGTKNRIVEHLKQTVSWKKMI</sequence>
<comment type="caution">
    <text evidence="1">The sequence shown here is derived from an EMBL/GenBank/DDBJ whole genome shotgun (WGS) entry which is preliminary data.</text>
</comment>
<evidence type="ECO:0000313" key="1">
    <source>
        <dbReference type="EMBL" id="RHM37927.1"/>
    </source>
</evidence>
<dbReference type="Proteomes" id="UP000286038">
    <property type="component" value="Unassembled WGS sequence"/>
</dbReference>
<dbReference type="EMBL" id="QRPV01000050">
    <property type="protein sequence ID" value="RHM37927.1"/>
    <property type="molecule type" value="Genomic_DNA"/>
</dbReference>
<name>A0A415Q9K8_9BACT</name>